<gene>
    <name evidence="1" type="ORF">OMAG_002880</name>
</gene>
<evidence type="ECO:0000313" key="2">
    <source>
        <dbReference type="Proteomes" id="UP000033428"/>
    </source>
</evidence>
<accession>A0A0F0CNX1</accession>
<proteinExistence type="predicted"/>
<comment type="caution">
    <text evidence="1">The sequence shown here is derived from an EMBL/GenBank/DDBJ whole genome shotgun (WGS) entry which is preliminary data.</text>
</comment>
<reference evidence="1 2" key="1">
    <citation type="submission" date="2015-02" db="EMBL/GenBank/DDBJ databases">
        <title>Single-cell genomics of uncultivated deep-branching MTB reveals a conserved set of magnetosome genes.</title>
        <authorList>
            <person name="Kolinko S."/>
            <person name="Richter M."/>
            <person name="Glockner F.O."/>
            <person name="Brachmann A."/>
            <person name="Schuler D."/>
        </authorList>
    </citation>
    <scope>NUCLEOTIDE SEQUENCE [LARGE SCALE GENOMIC DNA]</scope>
    <source>
        <strain evidence="1">SKK-01</strain>
    </source>
</reference>
<organism evidence="1 2">
    <name type="scientific">Candidatus Omnitrophus magneticus</name>
    <dbReference type="NCBI Taxonomy" id="1609969"/>
    <lineage>
        <taxon>Bacteria</taxon>
        <taxon>Pseudomonadati</taxon>
        <taxon>Candidatus Omnitrophota</taxon>
        <taxon>Candidatus Omnitrophus</taxon>
    </lineage>
</organism>
<name>A0A0F0CNX1_9BACT</name>
<dbReference type="Proteomes" id="UP000033428">
    <property type="component" value="Unassembled WGS sequence"/>
</dbReference>
<evidence type="ECO:0000313" key="1">
    <source>
        <dbReference type="EMBL" id="KJJ83206.1"/>
    </source>
</evidence>
<evidence type="ECO:0008006" key="3">
    <source>
        <dbReference type="Google" id="ProtNLM"/>
    </source>
</evidence>
<protein>
    <recommendedName>
        <fullName evidence="3">Helicase XPB/Ssl2 N-terminal domain-containing protein</fullName>
    </recommendedName>
</protein>
<keyword evidence="2" id="KW-1185">Reference proteome</keyword>
<sequence length="627" mass="73820">MKKEELKLLHDAINKSYTVASLTILYKQFFKPIEDIYGITNLLPLPQKDSSIKNSSSSSIKKEQYINVFVKFLTDKNLFDKFFTMIPNEMQKLLTEYVWSAKNYISVDDAKEIIGAEIIKPDKNPQLFYMPSFDEEKITHPAYLFFRYKENYGFRQYYMFLPFLVADRVREYLPKPVEYNFVEIPEPLNVNMIFKAEANVIKTISMICSFLEDDYIKFTAQGKVLKSSQSQINSILDIKDFFSAVKDKELLKFSSLRLELIIDFVKELGGISGPRDNPLGFLKNMIRMFQEKPFPMAFFLLPNVKGFKNYLSLWNMYDDEKRSHIEFNEVFLLLLKRLPLNKWVSADNLIKYMYYRNLSVQPIPFFAARKYLTVNLLYVYIGRIFENKMSISEELYDEVITHALIKAGLFLFSALGIVDIAFNYPKTKKVLDSTARDDNYKRELAGGAPYDNLKYVRLTELGAYLLGITKEYEYKFETTQANLEFDPRHLIITMDKEDKLKYIMLSKYARPLGEKRFIAAYDDFMRDCVTAKELMFKIESFKRDMKKELPENWKNFLDEMASKIHPLGLVKGMGVYKIKEDDELIRLIISDTILKELVYKVEKYHIAIHENNLLKVKKRLETFGYFL</sequence>
<dbReference type="EMBL" id="JYNY01000634">
    <property type="protein sequence ID" value="KJJ83206.1"/>
    <property type="molecule type" value="Genomic_DNA"/>
</dbReference>
<dbReference type="AlphaFoldDB" id="A0A0F0CNX1"/>